<evidence type="ECO:0000256" key="1">
    <source>
        <dbReference type="SAM" id="MobiDB-lite"/>
    </source>
</evidence>
<feature type="compositionally biased region" description="Basic and acidic residues" evidence="1">
    <location>
        <begin position="52"/>
        <end position="74"/>
    </location>
</feature>
<evidence type="ECO:0000313" key="2">
    <source>
        <dbReference type="EMBL" id="CRK30692.1"/>
    </source>
</evidence>
<feature type="non-terminal residue" evidence="2">
    <location>
        <position position="1"/>
    </location>
</feature>
<feature type="compositionally biased region" description="Basic and acidic residues" evidence="1">
    <location>
        <begin position="201"/>
        <end position="224"/>
    </location>
</feature>
<keyword evidence="3" id="KW-1185">Reference proteome</keyword>
<sequence length="244" mass="27518">RCDHRPAERARSPFHAAQGGRCQNLCPRGNPVQPRRRGHGARRRRAAPSAQRGDHLARPGIRDHERAEQLDRRGAQHAGAARPLRRRLPRALRFRRPQPRPPSPAVPAGGHQDTRDAGVARGEEPRHLDGQRRPAETARPHRRGLATCRERVQRRGQVGEHHALGVPREPCWQQGRPRRALTARGRCRHIGCCPGAGGRGGRQERRPEAGRPGEEEPEDAESRHGSRRQRRSRQDRNYEKGSQG</sequence>
<feature type="compositionally biased region" description="Basic residues" evidence="1">
    <location>
        <begin position="83"/>
        <end position="98"/>
    </location>
</feature>
<feature type="compositionally biased region" description="Basic and acidic residues" evidence="1">
    <location>
        <begin position="232"/>
        <end position="244"/>
    </location>
</feature>
<reference evidence="2 3" key="1">
    <citation type="submission" date="2015-05" db="EMBL/GenBank/DDBJ databases">
        <authorList>
            <person name="Wang D.B."/>
            <person name="Wang M."/>
        </authorList>
    </citation>
    <scope>NUCLEOTIDE SEQUENCE [LARGE SCALE GENOMIC DNA]</scope>
    <source>
        <strain evidence="2">VL1</strain>
    </source>
</reference>
<name>A0A0G4M8T6_VERLO</name>
<dbReference type="EMBL" id="CVQH01021473">
    <property type="protein sequence ID" value="CRK30692.1"/>
    <property type="molecule type" value="Genomic_DNA"/>
</dbReference>
<organism evidence="2 3">
    <name type="scientific">Verticillium longisporum</name>
    <name type="common">Verticillium dahliae var. longisporum</name>
    <dbReference type="NCBI Taxonomy" id="100787"/>
    <lineage>
        <taxon>Eukaryota</taxon>
        <taxon>Fungi</taxon>
        <taxon>Dikarya</taxon>
        <taxon>Ascomycota</taxon>
        <taxon>Pezizomycotina</taxon>
        <taxon>Sordariomycetes</taxon>
        <taxon>Hypocreomycetidae</taxon>
        <taxon>Glomerellales</taxon>
        <taxon>Plectosphaerellaceae</taxon>
        <taxon>Verticillium</taxon>
    </lineage>
</organism>
<feature type="region of interest" description="Disordered" evidence="1">
    <location>
        <begin position="1"/>
        <end position="148"/>
    </location>
</feature>
<gene>
    <name evidence="2" type="ORF">BN1708_018536</name>
</gene>
<feature type="compositionally biased region" description="Basic and acidic residues" evidence="1">
    <location>
        <begin position="1"/>
        <end position="11"/>
    </location>
</feature>
<dbReference type="AlphaFoldDB" id="A0A0G4M8T6"/>
<accession>A0A0G4M8T6</accession>
<feature type="compositionally biased region" description="Basic residues" evidence="1">
    <location>
        <begin position="34"/>
        <end position="46"/>
    </location>
</feature>
<proteinExistence type="predicted"/>
<dbReference type="Proteomes" id="UP000044602">
    <property type="component" value="Unassembled WGS sequence"/>
</dbReference>
<feature type="region of interest" description="Disordered" evidence="1">
    <location>
        <begin position="184"/>
        <end position="244"/>
    </location>
</feature>
<feature type="compositionally biased region" description="Basic and acidic residues" evidence="1">
    <location>
        <begin position="112"/>
        <end position="139"/>
    </location>
</feature>
<feature type="non-terminal residue" evidence="2">
    <location>
        <position position="244"/>
    </location>
</feature>
<protein>
    <submittedName>
        <fullName evidence="2">Uncharacterized protein</fullName>
    </submittedName>
</protein>
<evidence type="ECO:0000313" key="3">
    <source>
        <dbReference type="Proteomes" id="UP000044602"/>
    </source>
</evidence>